<dbReference type="Proteomes" id="UP001214576">
    <property type="component" value="Unassembled WGS sequence"/>
</dbReference>
<sequence>MLTKQRTPTSPQDKSRRDIRGHPITAEMRIDKKGEVSGYPKSMPSEAEGSPLKAMARVFTEQNTQKLKLLPKGVNRASGTSPHTQLADRRQTGKRQLLCSVHSSSSLDPLFKKPDDKYVKIRLGVLVQMLNPE</sequence>
<comment type="caution">
    <text evidence="2">The sequence shown here is derived from an EMBL/GenBank/DDBJ whole genome shotgun (WGS) entry which is preliminary data.</text>
</comment>
<organism evidence="2 3">
    <name type="scientific">Ovis ammon polii</name>
    <dbReference type="NCBI Taxonomy" id="230172"/>
    <lineage>
        <taxon>Eukaryota</taxon>
        <taxon>Metazoa</taxon>
        <taxon>Chordata</taxon>
        <taxon>Craniata</taxon>
        <taxon>Vertebrata</taxon>
        <taxon>Euteleostomi</taxon>
        <taxon>Mammalia</taxon>
        <taxon>Eutheria</taxon>
        <taxon>Laurasiatheria</taxon>
        <taxon>Artiodactyla</taxon>
        <taxon>Ruminantia</taxon>
        <taxon>Pecora</taxon>
        <taxon>Bovidae</taxon>
        <taxon>Caprinae</taxon>
        <taxon>Ovis</taxon>
    </lineage>
</organism>
<dbReference type="EMBL" id="JAKZEL010000017">
    <property type="protein sequence ID" value="KAI4535947.1"/>
    <property type="molecule type" value="Genomic_DNA"/>
</dbReference>
<accession>A0AAD4Y688</accession>
<gene>
    <name evidence="2" type="ORF">MG293_014274</name>
</gene>
<dbReference type="AlphaFoldDB" id="A0AAD4Y688"/>
<name>A0AAD4Y688_OVIAM</name>
<proteinExistence type="predicted"/>
<evidence type="ECO:0000256" key="1">
    <source>
        <dbReference type="SAM" id="MobiDB-lite"/>
    </source>
</evidence>
<keyword evidence="3" id="KW-1185">Reference proteome</keyword>
<feature type="region of interest" description="Disordered" evidence="1">
    <location>
        <begin position="1"/>
        <end position="26"/>
    </location>
</feature>
<evidence type="ECO:0000313" key="2">
    <source>
        <dbReference type="EMBL" id="KAI4535947.1"/>
    </source>
</evidence>
<feature type="compositionally biased region" description="Polar residues" evidence="1">
    <location>
        <begin position="1"/>
        <end position="12"/>
    </location>
</feature>
<protein>
    <submittedName>
        <fullName evidence="2">Uncharacterized protein</fullName>
    </submittedName>
</protein>
<reference evidence="2" key="1">
    <citation type="submission" date="2022-03" db="EMBL/GenBank/DDBJ databases">
        <title>Genomic analyses of argali, domestic sheep and their hybrids provide insights into chromosomal evolution, heterosis and genetic basis of agronomic traits.</title>
        <authorList>
            <person name="Li M."/>
        </authorList>
    </citation>
    <scope>NUCLEOTIDE SEQUENCE</scope>
    <source>
        <strain evidence="2">CAU-MHL-2022a</strain>
        <tissue evidence="2">Skin</tissue>
    </source>
</reference>
<evidence type="ECO:0000313" key="3">
    <source>
        <dbReference type="Proteomes" id="UP001214576"/>
    </source>
</evidence>
<feature type="region of interest" description="Disordered" evidence="1">
    <location>
        <begin position="73"/>
        <end position="94"/>
    </location>
</feature>